<organism evidence="1">
    <name type="scientific">marine sediment metagenome</name>
    <dbReference type="NCBI Taxonomy" id="412755"/>
    <lineage>
        <taxon>unclassified sequences</taxon>
        <taxon>metagenomes</taxon>
        <taxon>ecological metagenomes</taxon>
    </lineage>
</organism>
<reference evidence="1" key="1">
    <citation type="journal article" date="2014" name="Front. Microbiol.">
        <title>High frequency of phylogenetically diverse reductive dehalogenase-homologous genes in deep subseafloor sedimentary metagenomes.</title>
        <authorList>
            <person name="Kawai M."/>
            <person name="Futagami T."/>
            <person name="Toyoda A."/>
            <person name="Takaki Y."/>
            <person name="Nishi S."/>
            <person name="Hori S."/>
            <person name="Arai W."/>
            <person name="Tsubouchi T."/>
            <person name="Morono Y."/>
            <person name="Uchiyama I."/>
            <person name="Ito T."/>
            <person name="Fujiyama A."/>
            <person name="Inagaki F."/>
            <person name="Takami H."/>
        </authorList>
    </citation>
    <scope>NUCLEOTIDE SEQUENCE</scope>
    <source>
        <strain evidence="1">Expedition CK06-06</strain>
    </source>
</reference>
<dbReference type="AlphaFoldDB" id="X1HIF0"/>
<evidence type="ECO:0000313" key="1">
    <source>
        <dbReference type="EMBL" id="GAH69916.1"/>
    </source>
</evidence>
<gene>
    <name evidence="1" type="ORF">S03H2_49124</name>
</gene>
<accession>X1HIF0</accession>
<sequence length="67" mass="7524">MGCCDCGLTHFIVSDHSVTPIRTSDYKYKLRFGAKAWHKPDPNLIEHAWSKAQEAGVIEEDLHGQAI</sequence>
<name>X1HIF0_9ZZZZ</name>
<comment type="caution">
    <text evidence="1">The sequence shown here is derived from an EMBL/GenBank/DDBJ whole genome shotgun (WGS) entry which is preliminary data.</text>
</comment>
<proteinExistence type="predicted"/>
<protein>
    <submittedName>
        <fullName evidence="1">Uncharacterized protein</fullName>
    </submittedName>
</protein>
<dbReference type="EMBL" id="BARU01031021">
    <property type="protein sequence ID" value="GAH69916.1"/>
    <property type="molecule type" value="Genomic_DNA"/>
</dbReference>